<evidence type="ECO:0000313" key="3">
    <source>
        <dbReference type="EMBL" id="KAK8076081.1"/>
    </source>
</evidence>
<gene>
    <name evidence="3" type="ORF">PG994_003353</name>
</gene>
<dbReference type="Gene3D" id="3.40.50.300">
    <property type="entry name" value="P-loop containing nucleotide triphosphate hydrolases"/>
    <property type="match status" value="1"/>
</dbReference>
<feature type="domain" description="ATPase AAA-type core" evidence="2">
    <location>
        <begin position="696"/>
        <end position="741"/>
    </location>
</feature>
<comment type="caution">
    <text evidence="3">The sequence shown here is derived from an EMBL/GenBank/DDBJ whole genome shotgun (WGS) entry which is preliminary data.</text>
</comment>
<dbReference type="SUPFAM" id="SSF52540">
    <property type="entry name" value="P-loop containing nucleoside triphosphate hydrolases"/>
    <property type="match status" value="1"/>
</dbReference>
<dbReference type="EMBL" id="JAQQWL010000004">
    <property type="protein sequence ID" value="KAK8076081.1"/>
    <property type="molecule type" value="Genomic_DNA"/>
</dbReference>
<dbReference type="PANTHER" id="PTHR46411">
    <property type="entry name" value="FAMILY ATPASE, PUTATIVE-RELATED"/>
    <property type="match status" value="1"/>
</dbReference>
<name>A0ABR1VXV5_9PEZI</name>
<evidence type="ECO:0000256" key="1">
    <source>
        <dbReference type="SAM" id="MobiDB-lite"/>
    </source>
</evidence>
<keyword evidence="4" id="KW-1185">Reference proteome</keyword>
<proteinExistence type="predicted"/>
<organism evidence="3 4">
    <name type="scientific">Apiospora phragmitis</name>
    <dbReference type="NCBI Taxonomy" id="2905665"/>
    <lineage>
        <taxon>Eukaryota</taxon>
        <taxon>Fungi</taxon>
        <taxon>Dikarya</taxon>
        <taxon>Ascomycota</taxon>
        <taxon>Pezizomycotina</taxon>
        <taxon>Sordariomycetes</taxon>
        <taxon>Xylariomycetidae</taxon>
        <taxon>Amphisphaeriales</taxon>
        <taxon>Apiosporaceae</taxon>
        <taxon>Apiospora</taxon>
    </lineage>
</organism>
<evidence type="ECO:0000313" key="4">
    <source>
        <dbReference type="Proteomes" id="UP001480595"/>
    </source>
</evidence>
<dbReference type="InterPro" id="IPR027417">
    <property type="entry name" value="P-loop_NTPase"/>
</dbReference>
<evidence type="ECO:0000259" key="2">
    <source>
        <dbReference type="Pfam" id="PF00004"/>
    </source>
</evidence>
<protein>
    <recommendedName>
        <fullName evidence="2">ATPase AAA-type core domain-containing protein</fullName>
    </recommendedName>
</protein>
<reference evidence="3 4" key="1">
    <citation type="submission" date="2023-01" db="EMBL/GenBank/DDBJ databases">
        <title>Analysis of 21 Apiospora genomes using comparative genomics revels a genus with tremendous synthesis potential of carbohydrate active enzymes and secondary metabolites.</title>
        <authorList>
            <person name="Sorensen T."/>
        </authorList>
    </citation>
    <scope>NUCLEOTIDE SEQUENCE [LARGE SCALE GENOMIC DNA]</scope>
    <source>
        <strain evidence="3 4">CBS 135458</strain>
    </source>
</reference>
<dbReference type="RefSeq" id="XP_066719040.1">
    <property type="nucleotide sequence ID" value="XM_066854762.1"/>
</dbReference>
<dbReference type="InterPro" id="IPR003959">
    <property type="entry name" value="ATPase_AAA_core"/>
</dbReference>
<sequence length="802" mass="90913">MKPKYTESKLRWKYGTFCQFPWNRRLRSPKKKTVNPTISDDRTHGSLFEQRGDKWVALGRQNPAPSAKEFQQYKLAQAQAQAAAKAQAQARASQAAQAAAQAQFGQSRAATQPQNVRAHAAQLLMANNMIPTKDQRLPRYLQHTTNSRELGYRSCSGPFGKGNSGKHFVAHDADQLRPADGHSSSDVSNNHSMAVSNITQSLNNATSPILSTVEVQRLANCLGIPEVSASSLESMQAYISDLQKQQFYIPGTQGSQTVPPSAKEPRRLDIHRIVDADDETRLYLDEPQWVEGDGWVLMGTLPISNIRAYLPKYPEVCFIRCRSYKNSSVVDNEDKDASGNINVKHDSESIIPVEQHLASAIRKFIAFSDCESDFEFSTHDGWNDEFQEFSNEWLDDDYSNITLYPPYRAFYHAIGDGTNTFTQYFNSHELPHFQRVVQYIIGEYEYQFAAIDGLVAIGKITNEYLPFLFKPGIFIVKGEEKNARDYMRTSWLQEKVMKQMSPDKPQQSWMKPRQEESLEEPQQRNKLFRSYTISAWYWDLDPFFKKKYVELKIKNVAINDRSERIINDMDFRPLEHADPKTLKRLQNRGEWAWKCRRRRMIAYHGDTGGNFHQTVIIYWDDPLGASPNAGTDAIGVEAMEHDSPPDDTFVYLTPLSIRGFNLKTKKWCDLFIDGFAEIEAEMSTDIISDKGNGLIMLLHGGPGTGKTLTAESVAEIAQRPLYPVTCGDIGTEPEKVEKYLDFRTTSDSERHLEGGPVMPQPWIGSKTSLSLIYGLAMATNGSSWSVMAINRIRTIIFYGSIS</sequence>
<feature type="region of interest" description="Disordered" evidence="1">
    <location>
        <begin position="499"/>
        <end position="521"/>
    </location>
</feature>
<dbReference type="GeneID" id="92087825"/>
<dbReference type="PANTHER" id="PTHR46411:SF2">
    <property type="entry name" value="AAA+ ATPASE DOMAIN-CONTAINING PROTEIN"/>
    <property type="match status" value="1"/>
</dbReference>
<dbReference type="Proteomes" id="UP001480595">
    <property type="component" value="Unassembled WGS sequence"/>
</dbReference>
<accession>A0ABR1VXV5</accession>
<dbReference type="Pfam" id="PF00004">
    <property type="entry name" value="AAA"/>
    <property type="match status" value="1"/>
</dbReference>